<gene>
    <name evidence="1" type="ORF">FYJ83_04035</name>
</gene>
<dbReference type="RefSeq" id="WP_154439066.1">
    <property type="nucleotide sequence ID" value="NZ_JAHLPJ010000001.1"/>
</dbReference>
<dbReference type="AlphaFoldDB" id="A0A6N7XSA1"/>
<comment type="caution">
    <text evidence="1">The sequence shown here is derived from an EMBL/GenBank/DDBJ whole genome shotgun (WGS) entry which is preliminary data.</text>
</comment>
<dbReference type="Proteomes" id="UP000469523">
    <property type="component" value="Unassembled WGS sequence"/>
</dbReference>
<reference evidence="1 2" key="1">
    <citation type="submission" date="2019-09" db="EMBL/GenBank/DDBJ databases">
        <title>In-depth cultivation of the pig gut microbiome towards novel bacterial diversity and tailored functional studies.</title>
        <authorList>
            <person name="Wylensek D."/>
            <person name="Hitch T.C.A."/>
            <person name="Clavel T."/>
        </authorList>
    </citation>
    <scope>NUCLEOTIDE SEQUENCE [LARGE SCALE GENOMIC DNA]</scope>
    <source>
        <strain evidence="1 2">WCA3-693-APC-4?</strain>
    </source>
</reference>
<sequence length="81" mass="9771">MKKKKILLLLITIFSTLIFSNTIYASEGSIQTLMEYSKVFDESIEPQYEKVRWYYRTVNGKKQKRLWSLTAGEWLTDWQWV</sequence>
<proteinExistence type="predicted"/>
<protein>
    <submittedName>
        <fullName evidence="1">Uncharacterized protein</fullName>
    </submittedName>
</protein>
<keyword evidence="2" id="KW-1185">Reference proteome</keyword>
<evidence type="ECO:0000313" key="1">
    <source>
        <dbReference type="EMBL" id="MSU00637.1"/>
    </source>
</evidence>
<name>A0A6N7XSA1_9FIRM</name>
<organism evidence="1 2">
    <name type="scientific">Tissierella pigra</name>
    <dbReference type="NCBI Taxonomy" id="2607614"/>
    <lineage>
        <taxon>Bacteria</taxon>
        <taxon>Bacillati</taxon>
        <taxon>Bacillota</taxon>
        <taxon>Tissierellia</taxon>
        <taxon>Tissierellales</taxon>
        <taxon>Tissierellaceae</taxon>
        <taxon>Tissierella</taxon>
    </lineage>
</organism>
<accession>A0A6N7XSA1</accession>
<dbReference type="EMBL" id="VUNQ01000006">
    <property type="protein sequence ID" value="MSU00637.1"/>
    <property type="molecule type" value="Genomic_DNA"/>
</dbReference>
<evidence type="ECO:0000313" key="2">
    <source>
        <dbReference type="Proteomes" id="UP000469523"/>
    </source>
</evidence>